<sequence length="364" mass="40678">MTQQPPETSSVPKWPDTLRYTATVILTCIRFLVTLPYQRLLIYNTVQPAQVIKKLASSGFEAGTTGREELWIEIAAWRQRKRDELQFVAVAATVMTAIITASFSWSNVSSSHWTGPAFWYASLSLCISAIFLSAQQLSLLSLIESKDASKDHAHKPECERPGATRTIRRHLRQILIEKRSGSLIGGRLPPIDIEAQGGEKQTQELPKEGRIDTRDTPPLTEEELTAPNEWRWTFSWRVMFVWQCPIMLITYSTVFYMVGLFVVVCTPVLETRKWGPDSYVAVVYMASLGVSMSLFGICSYGAYDYIHDDHGPGRRLYEELGQRISILSNGKIFSKETNASATSTAGKGEIAHRGGELASMQCGA</sequence>
<feature type="transmembrane region" description="Helical" evidence="2">
    <location>
        <begin position="20"/>
        <end position="37"/>
    </location>
</feature>
<accession>A0AAN6SC26</accession>
<feature type="region of interest" description="Disordered" evidence="1">
    <location>
        <begin position="193"/>
        <end position="220"/>
    </location>
</feature>
<evidence type="ECO:0000256" key="1">
    <source>
        <dbReference type="SAM" id="MobiDB-lite"/>
    </source>
</evidence>
<feature type="transmembrane region" description="Helical" evidence="2">
    <location>
        <begin position="87"/>
        <end position="105"/>
    </location>
</feature>
<reference evidence="3" key="2">
    <citation type="submission" date="2023-06" db="EMBL/GenBank/DDBJ databases">
        <authorList>
            <consortium name="Lawrence Berkeley National Laboratory"/>
            <person name="Mondo S.J."/>
            <person name="Hensen N."/>
            <person name="Bonometti L."/>
            <person name="Westerberg I."/>
            <person name="Brannstrom I.O."/>
            <person name="Guillou S."/>
            <person name="Cros-Aarteil S."/>
            <person name="Calhoun S."/>
            <person name="Haridas S."/>
            <person name="Kuo A."/>
            <person name="Pangilinan J."/>
            <person name="Riley R."/>
            <person name="Labutti K."/>
            <person name="Andreopoulos B."/>
            <person name="Lipzen A."/>
            <person name="Chen C."/>
            <person name="Yanf M."/>
            <person name="Daum C."/>
            <person name="Ng V."/>
            <person name="Clum A."/>
            <person name="Steindorff A."/>
            <person name="Ohm R."/>
            <person name="Martin F."/>
            <person name="Silar P."/>
            <person name="Natvig D."/>
            <person name="Lalanne C."/>
            <person name="Gautier V."/>
            <person name="Ament-Velasquez S.L."/>
            <person name="Kruys A."/>
            <person name="Hutchinson M.I."/>
            <person name="Powell A.J."/>
            <person name="Barry K."/>
            <person name="Miller A.N."/>
            <person name="Grigoriev I.V."/>
            <person name="Debuchy R."/>
            <person name="Gladieux P."/>
            <person name="Thoren M.H."/>
            <person name="Johannesson H."/>
        </authorList>
    </citation>
    <scope>NUCLEOTIDE SEQUENCE</scope>
    <source>
        <strain evidence="3">CBS 626.80</strain>
    </source>
</reference>
<keyword evidence="2" id="KW-0472">Membrane</keyword>
<comment type="caution">
    <text evidence="3">The sequence shown here is derived from an EMBL/GenBank/DDBJ whole genome shotgun (WGS) entry which is preliminary data.</text>
</comment>
<reference evidence="3" key="1">
    <citation type="journal article" date="2023" name="Mol. Phylogenet. Evol.">
        <title>Genome-scale phylogeny and comparative genomics of the fungal order Sordariales.</title>
        <authorList>
            <person name="Hensen N."/>
            <person name="Bonometti L."/>
            <person name="Westerberg I."/>
            <person name="Brannstrom I.O."/>
            <person name="Guillou S."/>
            <person name="Cros-Aarteil S."/>
            <person name="Calhoun S."/>
            <person name="Haridas S."/>
            <person name="Kuo A."/>
            <person name="Mondo S."/>
            <person name="Pangilinan J."/>
            <person name="Riley R."/>
            <person name="LaButti K."/>
            <person name="Andreopoulos B."/>
            <person name="Lipzen A."/>
            <person name="Chen C."/>
            <person name="Yan M."/>
            <person name="Daum C."/>
            <person name="Ng V."/>
            <person name="Clum A."/>
            <person name="Steindorff A."/>
            <person name="Ohm R.A."/>
            <person name="Martin F."/>
            <person name="Silar P."/>
            <person name="Natvig D.O."/>
            <person name="Lalanne C."/>
            <person name="Gautier V."/>
            <person name="Ament-Velasquez S.L."/>
            <person name="Kruys A."/>
            <person name="Hutchinson M.I."/>
            <person name="Powell A.J."/>
            <person name="Barry K."/>
            <person name="Miller A.N."/>
            <person name="Grigoriev I.V."/>
            <person name="Debuchy R."/>
            <person name="Gladieux P."/>
            <person name="Hiltunen Thoren M."/>
            <person name="Johannesson H."/>
        </authorList>
    </citation>
    <scope>NUCLEOTIDE SEQUENCE</scope>
    <source>
        <strain evidence="3">CBS 626.80</strain>
    </source>
</reference>
<evidence type="ECO:0000256" key="2">
    <source>
        <dbReference type="SAM" id="Phobius"/>
    </source>
</evidence>
<keyword evidence="2" id="KW-1133">Transmembrane helix</keyword>
<keyword evidence="4" id="KW-1185">Reference proteome</keyword>
<feature type="transmembrane region" description="Helical" evidence="2">
    <location>
        <begin position="246"/>
        <end position="269"/>
    </location>
</feature>
<feature type="transmembrane region" description="Helical" evidence="2">
    <location>
        <begin position="117"/>
        <end position="140"/>
    </location>
</feature>
<name>A0AAN6SC26_9PEZI</name>
<keyword evidence="2" id="KW-0812">Transmembrane</keyword>
<proteinExistence type="predicted"/>
<feature type="transmembrane region" description="Helical" evidence="2">
    <location>
        <begin position="281"/>
        <end position="306"/>
    </location>
</feature>
<dbReference type="EMBL" id="MU859323">
    <property type="protein sequence ID" value="KAK3947688.1"/>
    <property type="molecule type" value="Genomic_DNA"/>
</dbReference>
<organism evidence="3 4">
    <name type="scientific">Pseudoneurospora amorphoporcata</name>
    <dbReference type="NCBI Taxonomy" id="241081"/>
    <lineage>
        <taxon>Eukaryota</taxon>
        <taxon>Fungi</taxon>
        <taxon>Dikarya</taxon>
        <taxon>Ascomycota</taxon>
        <taxon>Pezizomycotina</taxon>
        <taxon>Sordariomycetes</taxon>
        <taxon>Sordariomycetidae</taxon>
        <taxon>Sordariales</taxon>
        <taxon>Sordariaceae</taxon>
        <taxon>Pseudoneurospora</taxon>
    </lineage>
</organism>
<evidence type="ECO:0000313" key="4">
    <source>
        <dbReference type="Proteomes" id="UP001303222"/>
    </source>
</evidence>
<evidence type="ECO:0000313" key="3">
    <source>
        <dbReference type="EMBL" id="KAK3947688.1"/>
    </source>
</evidence>
<dbReference type="AlphaFoldDB" id="A0AAN6SC26"/>
<dbReference type="Proteomes" id="UP001303222">
    <property type="component" value="Unassembled WGS sequence"/>
</dbReference>
<gene>
    <name evidence="3" type="ORF">QBC32DRAFT_223631</name>
</gene>
<feature type="compositionally biased region" description="Basic and acidic residues" evidence="1">
    <location>
        <begin position="201"/>
        <end position="215"/>
    </location>
</feature>
<protein>
    <submittedName>
        <fullName evidence="3">Uncharacterized protein</fullName>
    </submittedName>
</protein>